<name>A0A6P4YQM8_BRABE</name>
<evidence type="ECO:0000313" key="3">
    <source>
        <dbReference type="Proteomes" id="UP000515135"/>
    </source>
</evidence>
<dbReference type="OrthoDB" id="10063355at2759"/>
<dbReference type="RefSeq" id="XP_019626698.1">
    <property type="nucleotide sequence ID" value="XM_019771139.1"/>
</dbReference>
<protein>
    <submittedName>
        <fullName evidence="4">Uncharacterized protein LOC109471781</fullName>
    </submittedName>
</protein>
<dbReference type="PANTHER" id="PTHR20003:SF8">
    <property type="entry name" value="PROLINE-RICH PROTEIN BSTNI SUBFAMILY 3"/>
    <property type="match status" value="1"/>
</dbReference>
<evidence type="ECO:0000256" key="1">
    <source>
        <dbReference type="SAM" id="MobiDB-lite"/>
    </source>
</evidence>
<sequence length="417" mass="44985">MAEDITTPDVTPRANTNDVPEGCGLADPGHTDKDGDPSIPTPTGYKRHHDDHHLPGTAEAAVCVDNGQTINITSTDVASSPRTDENDDDDKTFISVEAEIGKPIEDDADLEPYAVAHEFQNTAYGTACNTAENDAQQAANDIANVPVNRLSLSAYLSSIQNALNWNPIYRPNVPQQAAGQCTCARVGVAVIIFALSAVFIFVGIWLYFNDNVRDVKKPTQVVNTTYTPGHPAVDTTYTPGHPAVDTTHTPGHPAVDTTYTPGHPAVDTTYTPGHPAVDTTYTPGHPATYYIPDEPIHAASMRKWRDDWRCGQGYPAENGHPAECDLRGERPCCSPGGWCGPDCDCQGCVDYRIFTDTGTVVIFNRMDCCSERLNPFNIHIGDSDQVSENPKCGGDHHIGMGRPSITVSCQGMKGRHG</sequence>
<evidence type="ECO:0000256" key="2">
    <source>
        <dbReference type="SAM" id="Phobius"/>
    </source>
</evidence>
<gene>
    <name evidence="4" type="primary">LOC109471781</name>
</gene>
<feature type="transmembrane region" description="Helical" evidence="2">
    <location>
        <begin position="186"/>
        <end position="208"/>
    </location>
</feature>
<dbReference type="KEGG" id="bbel:109471781"/>
<proteinExistence type="predicted"/>
<keyword evidence="2" id="KW-1133">Transmembrane helix</keyword>
<dbReference type="Proteomes" id="UP000515135">
    <property type="component" value="Unplaced"/>
</dbReference>
<dbReference type="Gene3D" id="2.60.120.260">
    <property type="entry name" value="Galactose-binding domain-like"/>
    <property type="match status" value="1"/>
</dbReference>
<dbReference type="PANTHER" id="PTHR20003">
    <property type="entry name" value="GLYCOPROTEIN-RELATED"/>
    <property type="match status" value="1"/>
</dbReference>
<dbReference type="GeneID" id="109471781"/>
<keyword evidence="2" id="KW-0812">Transmembrane</keyword>
<accession>A0A6P4YQM8</accession>
<dbReference type="CDD" id="cd10909">
    <property type="entry name" value="ChtBD1_GH18_2"/>
    <property type="match status" value="1"/>
</dbReference>
<organism evidence="3 4">
    <name type="scientific">Branchiostoma belcheri</name>
    <name type="common">Amphioxus</name>
    <dbReference type="NCBI Taxonomy" id="7741"/>
    <lineage>
        <taxon>Eukaryota</taxon>
        <taxon>Metazoa</taxon>
        <taxon>Chordata</taxon>
        <taxon>Cephalochordata</taxon>
        <taxon>Leptocardii</taxon>
        <taxon>Amphioxiformes</taxon>
        <taxon>Branchiostomatidae</taxon>
        <taxon>Branchiostoma</taxon>
    </lineage>
</organism>
<reference evidence="4" key="1">
    <citation type="submission" date="2025-08" db="UniProtKB">
        <authorList>
            <consortium name="RefSeq"/>
        </authorList>
    </citation>
    <scope>IDENTIFICATION</scope>
    <source>
        <tissue evidence="4">Gonad</tissue>
    </source>
</reference>
<evidence type="ECO:0000313" key="4">
    <source>
        <dbReference type="RefSeq" id="XP_019626698.1"/>
    </source>
</evidence>
<feature type="region of interest" description="Disordered" evidence="1">
    <location>
        <begin position="1"/>
        <end position="53"/>
    </location>
</feature>
<keyword evidence="2" id="KW-0472">Membrane</keyword>
<keyword evidence="3" id="KW-1185">Reference proteome</keyword>
<dbReference type="AlphaFoldDB" id="A0A6P4YQM8"/>